<keyword evidence="2" id="KW-0732">Signal</keyword>
<dbReference type="GO" id="GO:0046677">
    <property type="term" value="P:response to antibiotic"/>
    <property type="evidence" value="ECO:0007669"/>
    <property type="project" value="InterPro"/>
</dbReference>
<dbReference type="PANTHER" id="PTHR35333:SF5">
    <property type="entry name" value="CONSERVED LIPOPROTEIN LPQF-RELATED"/>
    <property type="match status" value="1"/>
</dbReference>
<feature type="chain" id="PRO_5036710205" evidence="2">
    <location>
        <begin position="20"/>
        <end position="441"/>
    </location>
</feature>
<evidence type="ECO:0000256" key="1">
    <source>
        <dbReference type="ARBA" id="ARBA00001526"/>
    </source>
</evidence>
<dbReference type="Proteomes" id="UP000595894">
    <property type="component" value="Chromosome"/>
</dbReference>
<keyword evidence="4" id="KW-0378">Hydrolase</keyword>
<dbReference type="PANTHER" id="PTHR35333">
    <property type="entry name" value="BETA-LACTAMASE"/>
    <property type="match status" value="1"/>
</dbReference>
<dbReference type="Gene3D" id="3.40.710.10">
    <property type="entry name" value="DD-peptidase/beta-lactamase superfamily"/>
    <property type="match status" value="1"/>
</dbReference>
<evidence type="ECO:0000256" key="2">
    <source>
        <dbReference type="SAM" id="SignalP"/>
    </source>
</evidence>
<dbReference type="RefSeq" id="WP_202095058.1">
    <property type="nucleotide sequence ID" value="NZ_CP061035.1"/>
</dbReference>
<dbReference type="GO" id="GO:0030655">
    <property type="term" value="P:beta-lactam antibiotic catabolic process"/>
    <property type="evidence" value="ECO:0007669"/>
    <property type="project" value="InterPro"/>
</dbReference>
<name>A0A974NWK8_9SPHN</name>
<dbReference type="EMBL" id="CP061035">
    <property type="protein sequence ID" value="QQV78127.1"/>
    <property type="molecule type" value="Genomic_DNA"/>
</dbReference>
<dbReference type="InterPro" id="IPR000871">
    <property type="entry name" value="Beta-lactam_class-A"/>
</dbReference>
<feature type="domain" description="Beta-lactamase class A catalytic" evidence="3">
    <location>
        <begin position="171"/>
        <end position="272"/>
    </location>
</feature>
<protein>
    <submittedName>
        <fullName evidence="4">Serine hydrolase</fullName>
    </submittedName>
</protein>
<evidence type="ECO:0000313" key="5">
    <source>
        <dbReference type="Proteomes" id="UP000595894"/>
    </source>
</evidence>
<dbReference type="Pfam" id="PF13354">
    <property type="entry name" value="Beta-lactamase2"/>
    <property type="match status" value="1"/>
</dbReference>
<gene>
    <name evidence="4" type="ORF">H5J25_05240</name>
</gene>
<keyword evidence="5" id="KW-1185">Reference proteome</keyword>
<dbReference type="InterPro" id="IPR012338">
    <property type="entry name" value="Beta-lactam/transpept-like"/>
</dbReference>
<dbReference type="KEGG" id="sari:H5J25_05240"/>
<proteinExistence type="predicted"/>
<dbReference type="InterPro" id="IPR045155">
    <property type="entry name" value="Beta-lactam_cat"/>
</dbReference>
<dbReference type="GO" id="GO:0008800">
    <property type="term" value="F:beta-lactamase activity"/>
    <property type="evidence" value="ECO:0007669"/>
    <property type="project" value="UniProtKB-EC"/>
</dbReference>
<sequence>MRSVSGIILALIAATPVAAQTTATAPPTASGPAQPSPEFRQRLEEIVPLLNGGGEYSATFAPAFVAAVPKAAFDGFNTQFATTGGKALRIKSVMPVTPWSANIVIAYERGDATAQIIVDPQGTHQVTGLRITGMSAREASLSEIDAQLAKLPGRTGFALARLDTTGPRLLTARGSDATFAIGSEFKLVILAELIRQIESGARHWTDTISLDGRPLPGGAYTAAALGTAISLYDVAEKMISVSDNSATDILLRTLGRDKVEAMLKVVGIRDPKGMQPFLGPLEVFKLKGSPLGARWGALDIKARRALLDGEIAAMPNDAIDKKLFVDGKPVLIETLEWYASPADMIRVMDWLRRHTETGPAARARALLAKNPGAGADASARWAYLGYKGGSEPGVIAMTFLGQAKDGNWYAMSASWNDPTAAVDDLRFSSLMSRAVELAAPQ</sequence>
<comment type="catalytic activity">
    <reaction evidence="1">
        <text>a beta-lactam + H2O = a substituted beta-amino acid</text>
        <dbReference type="Rhea" id="RHEA:20401"/>
        <dbReference type="ChEBI" id="CHEBI:15377"/>
        <dbReference type="ChEBI" id="CHEBI:35627"/>
        <dbReference type="ChEBI" id="CHEBI:140347"/>
        <dbReference type="EC" id="3.5.2.6"/>
    </reaction>
</comment>
<feature type="signal peptide" evidence="2">
    <location>
        <begin position="1"/>
        <end position="19"/>
    </location>
</feature>
<organism evidence="4 5">
    <name type="scientific">Sphingomonas aliaeris</name>
    <dbReference type="NCBI Taxonomy" id="2759526"/>
    <lineage>
        <taxon>Bacteria</taxon>
        <taxon>Pseudomonadati</taxon>
        <taxon>Pseudomonadota</taxon>
        <taxon>Alphaproteobacteria</taxon>
        <taxon>Sphingomonadales</taxon>
        <taxon>Sphingomonadaceae</taxon>
        <taxon>Sphingomonas</taxon>
    </lineage>
</organism>
<evidence type="ECO:0000259" key="3">
    <source>
        <dbReference type="Pfam" id="PF13354"/>
    </source>
</evidence>
<dbReference type="SUPFAM" id="SSF56601">
    <property type="entry name" value="beta-lactamase/transpeptidase-like"/>
    <property type="match status" value="1"/>
</dbReference>
<reference evidence="5" key="1">
    <citation type="submission" date="2020-09" db="EMBL/GenBank/DDBJ databases">
        <title>Sphingomonas sp., a new species isolated from pork steak.</title>
        <authorList>
            <person name="Heidler von Heilborn D."/>
        </authorList>
    </citation>
    <scope>NUCLEOTIDE SEQUENCE [LARGE SCALE GENOMIC DNA]</scope>
</reference>
<evidence type="ECO:0000313" key="4">
    <source>
        <dbReference type="EMBL" id="QQV78127.1"/>
    </source>
</evidence>
<accession>A0A974NWK8</accession>
<dbReference type="AlphaFoldDB" id="A0A974NWK8"/>